<dbReference type="Gene3D" id="1.10.10.10">
    <property type="entry name" value="Winged helix-like DNA-binding domain superfamily/Winged helix DNA-binding domain"/>
    <property type="match status" value="1"/>
</dbReference>
<gene>
    <name evidence="17" type="ORF">G7Z17_g11932</name>
</gene>
<dbReference type="GO" id="GO:0006355">
    <property type="term" value="P:regulation of DNA-templated transcription"/>
    <property type="evidence" value="ECO:0007669"/>
    <property type="project" value="InterPro"/>
</dbReference>
<evidence type="ECO:0000313" key="18">
    <source>
        <dbReference type="Proteomes" id="UP000722485"/>
    </source>
</evidence>
<evidence type="ECO:0000256" key="7">
    <source>
        <dbReference type="ARBA" id="ARBA00022833"/>
    </source>
</evidence>
<dbReference type="SUPFAM" id="SSF55729">
    <property type="entry name" value="Acyl-CoA N-acyltransferases (Nat)"/>
    <property type="match status" value="1"/>
</dbReference>
<dbReference type="OrthoDB" id="787137at2759"/>
<dbReference type="InterPro" id="IPR002717">
    <property type="entry name" value="HAT_MYST-type"/>
</dbReference>
<evidence type="ECO:0000256" key="11">
    <source>
        <dbReference type="ARBA" id="ARBA00023242"/>
    </source>
</evidence>
<keyword evidence="12" id="KW-0012">Acyltransferase</keyword>
<accession>A0A9P5GW99</accession>
<evidence type="ECO:0000256" key="4">
    <source>
        <dbReference type="ARBA" id="ARBA00022679"/>
    </source>
</evidence>
<comment type="similarity">
    <text evidence="2">Belongs to the MYST (SAS/MOZ) family.</text>
</comment>
<dbReference type="GO" id="GO:0005634">
    <property type="term" value="C:nucleus"/>
    <property type="evidence" value="ECO:0007669"/>
    <property type="project" value="UniProtKB-SubCell"/>
</dbReference>
<comment type="function">
    <text evidence="13">Catalytic component of the NuA4 histone acetyltransferase (HAT) complex which is involved in epigenetic transcriptional activation of selected genes principally by acetylation of nucleosomal histones H4, H3, H2B, H2A and H2A variant H2A.Z. Acetylates histone H4 to form H4K5ac, H4K8ac, H4K12ac and H4K16ac, histone H3 to form H3K14ac, and histone H2A to form H2AK4ac and H2AK7ac. The NuA4 complex is involved in the DNA damage response and is required for chromosome segregation. The NuA4 complex plays a direct role in repair of DNA double-strand breaks (DSBs) through homologous recombination. Recruitment to promoters depends on H3K4me. Also acetylates non-histone proteins. In addition to protein acetyltransferase, can use different acyl-CoA substrates, such as 2-hydroxyisobutanoyl-CoA (2-hydroxyisobutyryl-CoA) or (2E)-butenoyl-CoA (crotonyl-CoA), and is able to mediate protein 2-hydroxyisobutyrylation and crotonylation, respectively.</text>
</comment>
<feature type="domain" description="MYST-type HAT" evidence="16">
    <location>
        <begin position="22"/>
        <end position="363"/>
    </location>
</feature>
<keyword evidence="10" id="KW-0804">Transcription</keyword>
<sequence length="442" mass="49382">MTITPVYPPKPPTIQQSLPPPRADRTIDKVVFGNICFRTWYPSYYGKEVLGDASGNSGKGGSKDTGGKDHPGGKASSRKDRDHPPILERLHVCPSCFKYSKELVAWWGHVRMCERKAYVPGRKVYVHPRGRRKVLVPQDNKAPGAKKRRGEGGARYVEEIVQDDGEWSIWEVDGEKDGLFCQNLSLFAKLFLDNKSVFFDVTGFNYFLLVYTPPAKPPSAGTIEDHPPTPQITGFFSKEKMSWDNNNLACILVFPPWQRKGLGALLMGASYEISRREGILGGPEKPISDLGKKGYKRYWSGEIARWLLSLNLQEPNAGHDVLVDVIECSQATWIHPDDCLMILRDMGVVQEAGVGPGKPEIKELSEEAAVEKVEGATPAGEEADKVVKMVPRVRVDKQAVRRYVSEHRINLERTCDAEGFVEGYAIKAPNVNDEEEVEEEES</sequence>
<dbReference type="Gene3D" id="3.30.60.60">
    <property type="entry name" value="N-acetyl transferase-like"/>
    <property type="match status" value="1"/>
</dbReference>
<evidence type="ECO:0000256" key="15">
    <source>
        <dbReference type="SAM" id="MobiDB-lite"/>
    </source>
</evidence>
<comment type="subcellular location">
    <subcellularLocation>
        <location evidence="1">Nucleus</location>
    </subcellularLocation>
</comment>
<dbReference type="InterPro" id="IPR016181">
    <property type="entry name" value="Acyl_CoA_acyltransferase"/>
</dbReference>
<keyword evidence="11" id="KW-0539">Nucleus</keyword>
<feature type="active site" description="Proton donor/acceptor" evidence="14">
    <location>
        <position position="284"/>
    </location>
</feature>
<keyword evidence="6" id="KW-0863">Zinc-finger</keyword>
<dbReference type="GO" id="GO:0008270">
    <property type="term" value="F:zinc ion binding"/>
    <property type="evidence" value="ECO:0007669"/>
    <property type="project" value="UniProtKB-KW"/>
</dbReference>
<comment type="caution">
    <text evidence="17">The sequence shown here is derived from an EMBL/GenBank/DDBJ whole genome shotgun (WGS) entry which is preliminary data.</text>
</comment>
<keyword evidence="8" id="KW-0007">Acetylation</keyword>
<evidence type="ECO:0000256" key="5">
    <source>
        <dbReference type="ARBA" id="ARBA00022723"/>
    </source>
</evidence>
<dbReference type="Proteomes" id="UP000722485">
    <property type="component" value="Unassembled WGS sequence"/>
</dbReference>
<feature type="region of interest" description="Disordered" evidence="15">
    <location>
        <begin position="55"/>
        <end position="83"/>
    </location>
</feature>
<evidence type="ECO:0000256" key="9">
    <source>
        <dbReference type="ARBA" id="ARBA00023015"/>
    </source>
</evidence>
<dbReference type="Gene3D" id="3.40.630.30">
    <property type="match status" value="1"/>
</dbReference>
<dbReference type="FunFam" id="3.40.630.30:FF:000067">
    <property type="entry name" value="Histone acetyltransferase"/>
    <property type="match status" value="1"/>
</dbReference>
<feature type="compositionally biased region" description="Basic and acidic residues" evidence="15">
    <location>
        <begin position="61"/>
        <end position="83"/>
    </location>
</feature>
<evidence type="ECO:0000256" key="2">
    <source>
        <dbReference type="ARBA" id="ARBA00010107"/>
    </source>
</evidence>
<dbReference type="PANTHER" id="PTHR10615">
    <property type="entry name" value="HISTONE ACETYLTRANSFERASE"/>
    <property type="match status" value="1"/>
</dbReference>
<feature type="region of interest" description="Disordered" evidence="15">
    <location>
        <begin position="1"/>
        <end position="23"/>
    </location>
</feature>
<dbReference type="Pfam" id="PF01853">
    <property type="entry name" value="MOZ_SAS"/>
    <property type="match status" value="1"/>
</dbReference>
<dbReference type="GO" id="GO:0046972">
    <property type="term" value="F:histone H4K16 acetyltransferase activity"/>
    <property type="evidence" value="ECO:0007669"/>
    <property type="project" value="TreeGrafter"/>
</dbReference>
<evidence type="ECO:0000256" key="6">
    <source>
        <dbReference type="ARBA" id="ARBA00022771"/>
    </source>
</evidence>
<evidence type="ECO:0000256" key="1">
    <source>
        <dbReference type="ARBA" id="ARBA00004123"/>
    </source>
</evidence>
<proteinExistence type="inferred from homology"/>
<name>A0A9P5GW99_9HYPO</name>
<dbReference type="InterPro" id="IPR050603">
    <property type="entry name" value="MYST_HAT"/>
</dbReference>
<dbReference type="PROSITE" id="PS51726">
    <property type="entry name" value="MYST_HAT"/>
    <property type="match status" value="1"/>
</dbReference>
<dbReference type="EMBL" id="JAANBB010000489">
    <property type="protein sequence ID" value="KAF7541555.1"/>
    <property type="molecule type" value="Genomic_DNA"/>
</dbReference>
<evidence type="ECO:0000256" key="8">
    <source>
        <dbReference type="ARBA" id="ARBA00022990"/>
    </source>
</evidence>
<dbReference type="EC" id="2.3.1.48" evidence="3"/>
<feature type="compositionally biased region" description="Pro residues" evidence="15">
    <location>
        <begin position="1"/>
        <end position="12"/>
    </location>
</feature>
<keyword evidence="4" id="KW-0808">Transferase</keyword>
<reference evidence="17" key="1">
    <citation type="submission" date="2020-03" db="EMBL/GenBank/DDBJ databases">
        <title>Draft Genome Sequence of Cylindrodendrum hubeiense.</title>
        <authorList>
            <person name="Buettner E."/>
            <person name="Kellner H."/>
        </authorList>
    </citation>
    <scope>NUCLEOTIDE SEQUENCE</scope>
    <source>
        <strain evidence="17">IHI 201604</strain>
    </source>
</reference>
<dbReference type="InterPro" id="IPR036388">
    <property type="entry name" value="WH-like_DNA-bd_sf"/>
</dbReference>
<dbReference type="GO" id="GO:0035267">
    <property type="term" value="C:NuA4 histone acetyltransferase complex"/>
    <property type="evidence" value="ECO:0007669"/>
    <property type="project" value="TreeGrafter"/>
</dbReference>
<keyword evidence="9" id="KW-0805">Transcription regulation</keyword>
<keyword evidence="18" id="KW-1185">Reference proteome</keyword>
<evidence type="ECO:0000256" key="13">
    <source>
        <dbReference type="ARBA" id="ARBA00045805"/>
    </source>
</evidence>
<evidence type="ECO:0000256" key="10">
    <source>
        <dbReference type="ARBA" id="ARBA00023163"/>
    </source>
</evidence>
<protein>
    <recommendedName>
        <fullName evidence="3">histone acetyltransferase</fullName>
        <ecNumber evidence="3">2.3.1.48</ecNumber>
    </recommendedName>
</protein>
<keyword evidence="5" id="KW-0479">Metal-binding</keyword>
<evidence type="ECO:0000256" key="3">
    <source>
        <dbReference type="ARBA" id="ARBA00013184"/>
    </source>
</evidence>
<evidence type="ECO:0000256" key="12">
    <source>
        <dbReference type="ARBA" id="ARBA00023315"/>
    </source>
</evidence>
<evidence type="ECO:0000313" key="17">
    <source>
        <dbReference type="EMBL" id="KAF7541555.1"/>
    </source>
</evidence>
<dbReference type="PANTHER" id="PTHR10615:SF219">
    <property type="entry name" value="HISTONE ACETYLTRANSFERASE KAT5"/>
    <property type="match status" value="1"/>
</dbReference>
<keyword evidence="7" id="KW-0862">Zinc</keyword>
<evidence type="ECO:0000259" key="16">
    <source>
        <dbReference type="PROSITE" id="PS51726"/>
    </source>
</evidence>
<dbReference type="AlphaFoldDB" id="A0A9P5GW99"/>
<organism evidence="17 18">
    <name type="scientific">Cylindrodendrum hubeiense</name>
    <dbReference type="NCBI Taxonomy" id="595255"/>
    <lineage>
        <taxon>Eukaryota</taxon>
        <taxon>Fungi</taxon>
        <taxon>Dikarya</taxon>
        <taxon>Ascomycota</taxon>
        <taxon>Pezizomycotina</taxon>
        <taxon>Sordariomycetes</taxon>
        <taxon>Hypocreomycetidae</taxon>
        <taxon>Hypocreales</taxon>
        <taxon>Nectriaceae</taxon>
        <taxon>Cylindrodendrum</taxon>
    </lineage>
</organism>
<evidence type="ECO:0000256" key="14">
    <source>
        <dbReference type="PIRSR" id="PIRSR602717-51"/>
    </source>
</evidence>